<feature type="domain" description="Pyridoxamine 5'-phosphate oxidase N-terminal" evidence="10">
    <location>
        <begin position="59"/>
        <end position="168"/>
    </location>
</feature>
<organism evidence="12 13">
    <name type="scientific">Orchesella dallaii</name>
    <dbReference type="NCBI Taxonomy" id="48710"/>
    <lineage>
        <taxon>Eukaryota</taxon>
        <taxon>Metazoa</taxon>
        <taxon>Ecdysozoa</taxon>
        <taxon>Arthropoda</taxon>
        <taxon>Hexapoda</taxon>
        <taxon>Collembola</taxon>
        <taxon>Entomobryomorpha</taxon>
        <taxon>Entomobryoidea</taxon>
        <taxon>Orchesellidae</taxon>
        <taxon>Orchesellinae</taxon>
        <taxon>Orchesella</taxon>
    </lineage>
</organism>
<name>A0ABP1QF13_9HEXA</name>
<keyword evidence="8" id="KW-0288">FMN</keyword>
<dbReference type="InterPro" id="IPR011576">
    <property type="entry name" value="Pyridox_Oxase_N"/>
</dbReference>
<evidence type="ECO:0000256" key="2">
    <source>
        <dbReference type="ARBA" id="ARBA00003691"/>
    </source>
</evidence>
<evidence type="ECO:0000256" key="6">
    <source>
        <dbReference type="ARBA" id="ARBA00012801"/>
    </source>
</evidence>
<dbReference type="Pfam" id="PF01243">
    <property type="entry name" value="PNPOx_N"/>
    <property type="match status" value="1"/>
</dbReference>
<evidence type="ECO:0000313" key="12">
    <source>
        <dbReference type="EMBL" id="CAL8101064.1"/>
    </source>
</evidence>
<dbReference type="PANTHER" id="PTHR10851">
    <property type="entry name" value="PYRIDOXINE-5-PHOSPHATE OXIDASE"/>
    <property type="match status" value="1"/>
</dbReference>
<comment type="caution">
    <text evidence="12">The sequence shown here is derived from an EMBL/GenBank/DDBJ whole genome shotgun (WGS) entry which is preliminary data.</text>
</comment>
<comment type="pathway">
    <text evidence="3">Cofactor metabolism; pyridoxal 5'-phosphate salvage; pyridoxal 5'-phosphate from pyridoxamine 5'-phosphate: step 1/1.</text>
</comment>
<gene>
    <name evidence="12" type="ORF">ODALV1_LOCUS10724</name>
</gene>
<evidence type="ECO:0000256" key="1">
    <source>
        <dbReference type="ARBA" id="ARBA00001917"/>
    </source>
</evidence>
<comment type="cofactor">
    <cofactor evidence="1">
        <name>FMN</name>
        <dbReference type="ChEBI" id="CHEBI:58210"/>
    </cofactor>
</comment>
<dbReference type="Gene3D" id="2.30.110.10">
    <property type="entry name" value="Electron Transport, Fmn-binding Protein, Chain A"/>
    <property type="match status" value="1"/>
</dbReference>
<sequence length="250" mass="28423">MGSLATETSTSTDLPASVSRSDADILKYGILEIDLVSKNPMELFKAWYTEAQEVPENTYPQALTLATIRKDGGPSARTVLLRGLDQDGFKMYWDHRSRKTDEIKNDARGALVFCWTYKDETGTAGGRQVRIEGILEPLTEDDNTDYFNSEPLLAKIRATACHQSRVVTDNRKSMLEHINSLWHKATSGQQELTKPDYWGGYRLVPQMIEFYQGQRDTINDRIRFRKTSETVDEPGVSMGEDGWVYEKLEP</sequence>
<dbReference type="PANTHER" id="PTHR10851:SF0">
    <property type="entry name" value="PYRIDOXINE-5'-PHOSPHATE OXIDASE"/>
    <property type="match status" value="1"/>
</dbReference>
<evidence type="ECO:0000259" key="11">
    <source>
        <dbReference type="Pfam" id="PF10590"/>
    </source>
</evidence>
<dbReference type="NCBIfam" id="NF004231">
    <property type="entry name" value="PRK05679.1"/>
    <property type="match status" value="1"/>
</dbReference>
<keyword evidence="7" id="KW-0285">Flavoprotein</keyword>
<evidence type="ECO:0000256" key="3">
    <source>
        <dbReference type="ARBA" id="ARBA00004738"/>
    </source>
</evidence>
<keyword evidence="13" id="KW-1185">Reference proteome</keyword>
<dbReference type="Proteomes" id="UP001642540">
    <property type="component" value="Unassembled WGS sequence"/>
</dbReference>
<evidence type="ECO:0000256" key="4">
    <source>
        <dbReference type="ARBA" id="ARBA00005037"/>
    </source>
</evidence>
<evidence type="ECO:0000256" key="7">
    <source>
        <dbReference type="ARBA" id="ARBA00022630"/>
    </source>
</evidence>
<proteinExistence type="inferred from homology"/>
<dbReference type="PIRSF" id="PIRSF000190">
    <property type="entry name" value="Pyd_amn-ph_oxd"/>
    <property type="match status" value="1"/>
</dbReference>
<comment type="pathway">
    <text evidence="4">Cofactor metabolism; pyridoxal 5'-phosphate salvage; pyridoxal 5'-phosphate from pyridoxine 5'-phosphate: step 1/1.</text>
</comment>
<dbReference type="EMBL" id="CAXLJM020000033">
    <property type="protein sequence ID" value="CAL8101064.1"/>
    <property type="molecule type" value="Genomic_DNA"/>
</dbReference>
<dbReference type="SUPFAM" id="SSF50475">
    <property type="entry name" value="FMN-binding split barrel"/>
    <property type="match status" value="1"/>
</dbReference>
<evidence type="ECO:0000256" key="9">
    <source>
        <dbReference type="ARBA" id="ARBA00023002"/>
    </source>
</evidence>
<dbReference type="InterPro" id="IPR000659">
    <property type="entry name" value="Pyridox_Oxase"/>
</dbReference>
<dbReference type="Pfam" id="PF10590">
    <property type="entry name" value="PNP_phzG_C"/>
    <property type="match status" value="1"/>
</dbReference>
<evidence type="ECO:0000259" key="10">
    <source>
        <dbReference type="Pfam" id="PF01243"/>
    </source>
</evidence>
<comment type="similarity">
    <text evidence="5">Belongs to the pyridoxamine 5'-phosphate oxidase family.</text>
</comment>
<dbReference type="InterPro" id="IPR012349">
    <property type="entry name" value="Split_barrel_FMN-bd"/>
</dbReference>
<evidence type="ECO:0000313" key="13">
    <source>
        <dbReference type="Proteomes" id="UP001642540"/>
    </source>
</evidence>
<protein>
    <recommendedName>
        <fullName evidence="6">pyridoxal 5'-phosphate synthase</fullName>
        <ecNumber evidence="6">1.4.3.5</ecNumber>
    </recommendedName>
</protein>
<comment type="function">
    <text evidence="2">Catalyzes the oxidation of either pyridoxine 5'-phosphate (PNP) or pyridoxamine 5'-phosphate (PMP) into pyridoxal 5'-phosphate (PLP).</text>
</comment>
<evidence type="ECO:0000256" key="5">
    <source>
        <dbReference type="ARBA" id="ARBA00007301"/>
    </source>
</evidence>
<dbReference type="InterPro" id="IPR019576">
    <property type="entry name" value="Pyridoxamine_oxidase_dimer_C"/>
</dbReference>
<feature type="domain" description="Pyridoxine 5'-phosphate oxidase dimerisation C-terminal" evidence="11">
    <location>
        <begin position="198"/>
        <end position="250"/>
    </location>
</feature>
<evidence type="ECO:0000256" key="8">
    <source>
        <dbReference type="ARBA" id="ARBA00022643"/>
    </source>
</evidence>
<accession>A0ABP1QF13</accession>
<keyword evidence="9" id="KW-0560">Oxidoreductase</keyword>
<reference evidence="12 13" key="1">
    <citation type="submission" date="2024-08" db="EMBL/GenBank/DDBJ databases">
        <authorList>
            <person name="Cucini C."/>
            <person name="Frati F."/>
        </authorList>
    </citation>
    <scope>NUCLEOTIDE SEQUENCE [LARGE SCALE GENOMIC DNA]</scope>
</reference>
<dbReference type="EC" id="1.4.3.5" evidence="6"/>